<accession>A0AAD5XSH7</accession>
<sequence>MNKLPNSSSDPPANQLLPVVLTKPNLNHKPINSLFSKPKKQKNHNAKLLYKHSKSATNSQFSRPAPDTPLLHSLNKSLSSLPTNQTDSVFKPSNLVISLSSNSPTDHATASNNNIPSPHISDEIYYESILDRTLRTNPKVSFECNSTKDTANVSFADSASQTSEDFNRSSFLYRVQPSSDYKPNHQQQLEDEINKIQWSNLSKNPMSTSYNFPLASTPVNIRPSINTDEFFKNYKDSHEDSQVILSTSPLSNFSHELTLEPPNNCIKPSPKKSHSSTFQWNFNAVAGQERFNCGSSDGGGSVTSSASSFSTLPSNLSSPGPERIYYNNFDKSQLPWSSVNLNYRG</sequence>
<name>A0AAD5XSH7_9FUNG</name>
<dbReference type="AlphaFoldDB" id="A0AAD5XSH7"/>
<reference evidence="1" key="1">
    <citation type="submission" date="2020-05" db="EMBL/GenBank/DDBJ databases">
        <title>Phylogenomic resolution of chytrid fungi.</title>
        <authorList>
            <person name="Stajich J.E."/>
            <person name="Amses K."/>
            <person name="Simmons R."/>
            <person name="Seto K."/>
            <person name="Myers J."/>
            <person name="Bonds A."/>
            <person name="Quandt C.A."/>
            <person name="Barry K."/>
            <person name="Liu P."/>
            <person name="Grigoriev I."/>
            <person name="Longcore J.E."/>
            <person name="James T.Y."/>
        </authorList>
    </citation>
    <scope>NUCLEOTIDE SEQUENCE</scope>
    <source>
        <strain evidence="1">JEL0476</strain>
    </source>
</reference>
<evidence type="ECO:0000313" key="2">
    <source>
        <dbReference type="Proteomes" id="UP001211065"/>
    </source>
</evidence>
<evidence type="ECO:0000313" key="1">
    <source>
        <dbReference type="EMBL" id="KAJ3205704.1"/>
    </source>
</evidence>
<protein>
    <submittedName>
        <fullName evidence="1">Uncharacterized protein</fullName>
    </submittedName>
</protein>
<comment type="caution">
    <text evidence="1">The sequence shown here is derived from an EMBL/GenBank/DDBJ whole genome shotgun (WGS) entry which is preliminary data.</text>
</comment>
<organism evidence="1 2">
    <name type="scientific">Clydaea vesicula</name>
    <dbReference type="NCBI Taxonomy" id="447962"/>
    <lineage>
        <taxon>Eukaryota</taxon>
        <taxon>Fungi</taxon>
        <taxon>Fungi incertae sedis</taxon>
        <taxon>Chytridiomycota</taxon>
        <taxon>Chytridiomycota incertae sedis</taxon>
        <taxon>Chytridiomycetes</taxon>
        <taxon>Lobulomycetales</taxon>
        <taxon>Lobulomycetaceae</taxon>
        <taxon>Clydaea</taxon>
    </lineage>
</organism>
<gene>
    <name evidence="1" type="ORF">HK099_000729</name>
</gene>
<dbReference type="Proteomes" id="UP001211065">
    <property type="component" value="Unassembled WGS sequence"/>
</dbReference>
<proteinExistence type="predicted"/>
<feature type="non-terminal residue" evidence="1">
    <location>
        <position position="1"/>
    </location>
</feature>
<keyword evidence="2" id="KW-1185">Reference proteome</keyword>
<dbReference type="EMBL" id="JADGJW010001184">
    <property type="protein sequence ID" value="KAJ3205704.1"/>
    <property type="molecule type" value="Genomic_DNA"/>
</dbReference>